<dbReference type="SUPFAM" id="SSF46689">
    <property type="entry name" value="Homeodomain-like"/>
    <property type="match status" value="2"/>
</dbReference>
<accession>A0ABX1YG57</accession>
<dbReference type="PANTHER" id="PTHR46796">
    <property type="entry name" value="HTH-TYPE TRANSCRIPTIONAL ACTIVATOR RHAS-RELATED"/>
    <property type="match status" value="1"/>
</dbReference>
<keyword evidence="6" id="KW-1185">Reference proteome</keyword>
<dbReference type="EMBL" id="WHOB01000027">
    <property type="protein sequence ID" value="NOU79454.1"/>
    <property type="molecule type" value="Genomic_DNA"/>
</dbReference>
<dbReference type="Pfam" id="PF02311">
    <property type="entry name" value="AraC_binding"/>
    <property type="match status" value="1"/>
</dbReference>
<sequence>MDYSDKPFKPYERLKKADKAPAYHSDFIEHFQGNFPLFVNRYEEGFELREHSHAYIEIVYVLSGEGFHYIGTSVEKTSKGSLYILPVGTSHLFRPSSPANPHKLLVYNLCIRPEFIDELASWIGYYGDAEAASIFKGRSDTHLSLIDQKMELAHLFELLHREYTAKLSGFEAGLFSGVLQLSVQIHRLLTKAQHTEASFHSNSSGRTELLRILKEIDTRFTEPLTVERLAAEAGMSKRNFIRLFRTITGMSFSEYLQHRRVELACQLLRNSDHTIISISRIIGYRDAAHFREVFRRVMGSNPRDYRIIKEE</sequence>
<dbReference type="InterPro" id="IPR050204">
    <property type="entry name" value="AraC_XylS_family_regulators"/>
</dbReference>
<keyword evidence="2" id="KW-0238">DNA-binding</keyword>
<dbReference type="InterPro" id="IPR014710">
    <property type="entry name" value="RmlC-like_jellyroll"/>
</dbReference>
<dbReference type="Gene3D" id="2.60.120.10">
    <property type="entry name" value="Jelly Rolls"/>
    <property type="match status" value="1"/>
</dbReference>
<gene>
    <name evidence="5" type="ORF">GC101_11255</name>
</gene>
<organism evidence="5 6">
    <name type="scientific">Paenibacillus phytohabitans</name>
    <dbReference type="NCBI Taxonomy" id="2654978"/>
    <lineage>
        <taxon>Bacteria</taxon>
        <taxon>Bacillati</taxon>
        <taxon>Bacillota</taxon>
        <taxon>Bacilli</taxon>
        <taxon>Bacillales</taxon>
        <taxon>Paenibacillaceae</taxon>
        <taxon>Paenibacillus</taxon>
    </lineage>
</organism>
<evidence type="ECO:0000256" key="2">
    <source>
        <dbReference type="ARBA" id="ARBA00023125"/>
    </source>
</evidence>
<dbReference type="Gene3D" id="1.10.10.60">
    <property type="entry name" value="Homeodomain-like"/>
    <property type="match status" value="2"/>
</dbReference>
<dbReference type="InterPro" id="IPR009057">
    <property type="entry name" value="Homeodomain-like_sf"/>
</dbReference>
<dbReference type="SMART" id="SM00342">
    <property type="entry name" value="HTH_ARAC"/>
    <property type="match status" value="1"/>
</dbReference>
<dbReference type="InterPro" id="IPR018062">
    <property type="entry name" value="HTH_AraC-typ_CS"/>
</dbReference>
<reference evidence="5 6" key="1">
    <citation type="submission" date="2019-10" db="EMBL/GenBank/DDBJ databases">
        <title>Description of Paenibacillus terricola sp. nov.</title>
        <authorList>
            <person name="Carlier A."/>
            <person name="Qi S."/>
        </authorList>
    </citation>
    <scope>NUCLEOTIDE SEQUENCE [LARGE SCALE GENOMIC DNA]</scope>
    <source>
        <strain evidence="5 6">LMG 31459</strain>
    </source>
</reference>
<dbReference type="SUPFAM" id="SSF51182">
    <property type="entry name" value="RmlC-like cupins"/>
    <property type="match status" value="1"/>
</dbReference>
<dbReference type="InterPro" id="IPR018060">
    <property type="entry name" value="HTH_AraC"/>
</dbReference>
<keyword evidence="1" id="KW-0805">Transcription regulation</keyword>
<evidence type="ECO:0000256" key="1">
    <source>
        <dbReference type="ARBA" id="ARBA00023015"/>
    </source>
</evidence>
<protein>
    <submittedName>
        <fullName evidence="5">Helix-turn-helix domain-containing protein</fullName>
    </submittedName>
</protein>
<dbReference type="PANTHER" id="PTHR46796:SF13">
    <property type="entry name" value="HTH-TYPE TRANSCRIPTIONAL ACTIVATOR RHAS"/>
    <property type="match status" value="1"/>
</dbReference>
<evidence type="ECO:0000256" key="3">
    <source>
        <dbReference type="ARBA" id="ARBA00023163"/>
    </source>
</evidence>
<evidence type="ECO:0000313" key="5">
    <source>
        <dbReference type="EMBL" id="NOU79454.1"/>
    </source>
</evidence>
<dbReference type="PROSITE" id="PS01124">
    <property type="entry name" value="HTH_ARAC_FAMILY_2"/>
    <property type="match status" value="1"/>
</dbReference>
<dbReference type="PROSITE" id="PS00041">
    <property type="entry name" value="HTH_ARAC_FAMILY_1"/>
    <property type="match status" value="1"/>
</dbReference>
<proteinExistence type="predicted"/>
<evidence type="ECO:0000259" key="4">
    <source>
        <dbReference type="PROSITE" id="PS01124"/>
    </source>
</evidence>
<dbReference type="RefSeq" id="WP_171717314.1">
    <property type="nucleotide sequence ID" value="NZ_WHOB01000027.1"/>
</dbReference>
<evidence type="ECO:0000313" key="6">
    <source>
        <dbReference type="Proteomes" id="UP000596857"/>
    </source>
</evidence>
<dbReference type="InterPro" id="IPR003313">
    <property type="entry name" value="AraC-bd"/>
</dbReference>
<feature type="domain" description="HTH araC/xylS-type" evidence="4">
    <location>
        <begin position="210"/>
        <end position="308"/>
    </location>
</feature>
<name>A0ABX1YG57_9BACL</name>
<dbReference type="InterPro" id="IPR011051">
    <property type="entry name" value="RmlC_Cupin_sf"/>
</dbReference>
<keyword evidence="3" id="KW-0804">Transcription</keyword>
<comment type="caution">
    <text evidence="5">The sequence shown here is derived from an EMBL/GenBank/DDBJ whole genome shotgun (WGS) entry which is preliminary data.</text>
</comment>
<dbReference type="Pfam" id="PF12833">
    <property type="entry name" value="HTH_18"/>
    <property type="match status" value="1"/>
</dbReference>
<dbReference type="Proteomes" id="UP000596857">
    <property type="component" value="Unassembled WGS sequence"/>
</dbReference>